<evidence type="ECO:0000256" key="9">
    <source>
        <dbReference type="ARBA" id="ARBA00022679"/>
    </source>
</evidence>
<dbReference type="PRINTS" id="PR00153">
    <property type="entry name" value="CSAPPISMRASE"/>
</dbReference>
<sequence>MGKGTDKLYITHSEWASEDAYSASAGSGLSKSNAPDNTFKRLPFNFCALSLQPFKSPVCTSDGTIFDIDNILPWLSKHGTNPVNGQPLKTTDLVKLHFLKNDEGEMVDPVTYKAFTDNTHIVAVGNTGNVYAWDTVQRLNVKAKMWRDLLSDAEFARRDIITLQDPLNVKERNLSDFKYLKEGVNPLTEEQQRERSAGLNKSALGSAASVLKDKDTAAAPAKPQIGKYLHQQPSPSATSTSLANTSSANSTPKSQPLHTSKAIPYNAAQHTTGQAAASFTSTGLTPHTGGDLALLSDEECMLKPRRVRKPGYARISTNHGAINLELLPEFAPKAVWNFTQLSKKGYYDGVLFHRNIRNFMLQGGDPTGTGKGGASIWDKNFADEFDGPLSHDARGVVSMANKGKNTNSSQFFITYRPCKHLDRKHTIFARVVGGTETLSAIENVPVSETEKRPLEDVRMEEVVVFVDPFEEFLKEKGERDREVAAREEVRKAGGREDERVTWTGKRVRGEGTVGAAGVGRYLAASAAETRNGEVLAEWEGGEPVKKKAKAGGFGNFDAW</sequence>
<dbReference type="PROSITE" id="PS50072">
    <property type="entry name" value="CSA_PPIASE_2"/>
    <property type="match status" value="1"/>
</dbReference>
<gene>
    <name evidence="20" type="primary">CYP8</name>
    <name evidence="20" type="ORF">IMSHALPRED_006455</name>
</gene>
<evidence type="ECO:0000256" key="1">
    <source>
        <dbReference type="ARBA" id="ARBA00000900"/>
    </source>
</evidence>
<evidence type="ECO:0000256" key="13">
    <source>
        <dbReference type="ARBA" id="ARBA00023242"/>
    </source>
</evidence>
<dbReference type="InterPro" id="IPR026951">
    <property type="entry name" value="PPIL2_U-box_dom"/>
</dbReference>
<dbReference type="GO" id="GO:0071013">
    <property type="term" value="C:catalytic step 2 spliceosome"/>
    <property type="evidence" value="ECO:0007669"/>
    <property type="project" value="TreeGrafter"/>
</dbReference>
<dbReference type="GO" id="GO:0003755">
    <property type="term" value="F:peptidyl-prolyl cis-trans isomerase activity"/>
    <property type="evidence" value="ECO:0007669"/>
    <property type="project" value="UniProtKB-KW"/>
</dbReference>
<dbReference type="InterPro" id="IPR013083">
    <property type="entry name" value="Znf_RING/FYVE/PHD"/>
</dbReference>
<evidence type="ECO:0000259" key="19">
    <source>
        <dbReference type="PROSITE" id="PS51698"/>
    </source>
</evidence>
<feature type="compositionally biased region" description="Low complexity" evidence="17">
    <location>
        <begin position="233"/>
        <end position="252"/>
    </location>
</feature>
<dbReference type="FunFam" id="3.30.40.10:FF:000079">
    <property type="entry name" value="Peptidyl-prolyl cis-trans isomerase 2"/>
    <property type="match status" value="1"/>
</dbReference>
<feature type="region of interest" description="Disordered" evidence="17">
    <location>
        <begin position="224"/>
        <end position="259"/>
    </location>
</feature>
<protein>
    <recommendedName>
        <fullName evidence="8">Peptidyl-prolyl cis-trans isomerase-like 2</fullName>
        <ecNumber evidence="6">2.3.2.27</ecNumber>
        <ecNumber evidence="7">5.2.1.8</ecNumber>
    </recommendedName>
    <alternativeName>
        <fullName evidence="14">Cyclophilin-60</fullName>
    </alternativeName>
    <alternativeName>
        <fullName evidence="15">Cyclophilin-like protein Cyp-60</fullName>
    </alternativeName>
    <alternativeName>
        <fullName evidence="16">RING-type E3 ubiquitin transferase isomerase-like 2</fullName>
    </alternativeName>
</protein>
<dbReference type="AlphaFoldDB" id="A0A8H3FIV0"/>
<evidence type="ECO:0000256" key="14">
    <source>
        <dbReference type="ARBA" id="ARBA00030661"/>
    </source>
</evidence>
<comment type="subcellular location">
    <subcellularLocation>
        <location evidence="4">Nucleus</location>
    </subcellularLocation>
</comment>
<dbReference type="PROSITE" id="PS00170">
    <property type="entry name" value="CSA_PPIASE_1"/>
    <property type="match status" value="1"/>
</dbReference>
<comment type="function">
    <text evidence="3">May catalyze the cis-trans isomerization of proline imidic peptide bonds in oligopeptides thereby assisting the folding of proteins. May also function as a chaperone, playing a role in intracellular transport of proteins. May also have a protein ubiquitin ligase activity acting as an E3 ubiquitin protein ligase or as a ubiquitin-ubiquitin ligase promoting elongation of ubiquitin chains on proteins.</text>
</comment>
<dbReference type="PROSITE" id="PS51698">
    <property type="entry name" value="U_BOX"/>
    <property type="match status" value="1"/>
</dbReference>
<dbReference type="GO" id="GO:0000209">
    <property type="term" value="P:protein polyubiquitination"/>
    <property type="evidence" value="ECO:0007669"/>
    <property type="project" value="TreeGrafter"/>
</dbReference>
<dbReference type="SUPFAM" id="SSF50891">
    <property type="entry name" value="Cyclophilin-like"/>
    <property type="match status" value="1"/>
</dbReference>
<dbReference type="SUPFAM" id="SSF57850">
    <property type="entry name" value="RING/U-box"/>
    <property type="match status" value="1"/>
</dbReference>
<dbReference type="EC" id="2.3.2.27" evidence="6"/>
<accession>A0A8H3FIV0</accession>
<evidence type="ECO:0000256" key="8">
    <source>
        <dbReference type="ARBA" id="ARBA00020592"/>
    </source>
</evidence>
<evidence type="ECO:0000256" key="4">
    <source>
        <dbReference type="ARBA" id="ARBA00004123"/>
    </source>
</evidence>
<dbReference type="Gene3D" id="3.30.40.10">
    <property type="entry name" value="Zinc/RING finger domain, C3HC4 (zinc finger)"/>
    <property type="match status" value="1"/>
</dbReference>
<feature type="domain" description="U-box" evidence="19">
    <location>
        <begin position="40"/>
        <end position="113"/>
    </location>
</feature>
<dbReference type="Proteomes" id="UP000664534">
    <property type="component" value="Unassembled WGS sequence"/>
</dbReference>
<dbReference type="InterPro" id="IPR002130">
    <property type="entry name" value="Cyclophilin-type_PPIase_dom"/>
</dbReference>
<evidence type="ECO:0000256" key="10">
    <source>
        <dbReference type="ARBA" id="ARBA00022786"/>
    </source>
</evidence>
<evidence type="ECO:0000256" key="5">
    <source>
        <dbReference type="ARBA" id="ARBA00007930"/>
    </source>
</evidence>
<keyword evidence="10" id="KW-0833">Ubl conjugation pathway</keyword>
<dbReference type="PANTHER" id="PTHR45625">
    <property type="entry name" value="PEPTIDYL-PROLYL CIS-TRANS ISOMERASE-RELATED"/>
    <property type="match status" value="1"/>
</dbReference>
<comment type="catalytic activity">
    <reaction evidence="1">
        <text>S-ubiquitinyl-[E2 ubiquitin-conjugating enzyme]-L-cysteine + [acceptor protein]-L-lysine = [E2 ubiquitin-conjugating enzyme]-L-cysteine + N(6)-ubiquitinyl-[acceptor protein]-L-lysine.</text>
        <dbReference type="EC" id="2.3.2.27"/>
    </reaction>
</comment>
<dbReference type="SMART" id="SM00504">
    <property type="entry name" value="Ubox"/>
    <property type="match status" value="1"/>
</dbReference>
<reference evidence="20" key="1">
    <citation type="submission" date="2021-03" db="EMBL/GenBank/DDBJ databases">
        <authorList>
            <person name="Tagirdzhanova G."/>
        </authorList>
    </citation>
    <scope>NUCLEOTIDE SEQUENCE</scope>
</reference>
<dbReference type="EMBL" id="CAJPDT010000039">
    <property type="protein sequence ID" value="CAF9925369.1"/>
    <property type="molecule type" value="Genomic_DNA"/>
</dbReference>
<comment type="caution">
    <text evidence="20">The sequence shown here is derived from an EMBL/GenBank/DDBJ whole genome shotgun (WGS) entry which is preliminary data.</text>
</comment>
<evidence type="ECO:0000256" key="3">
    <source>
        <dbReference type="ARBA" id="ARBA00003697"/>
    </source>
</evidence>
<evidence type="ECO:0000259" key="18">
    <source>
        <dbReference type="PROSITE" id="PS50072"/>
    </source>
</evidence>
<evidence type="ECO:0000256" key="15">
    <source>
        <dbReference type="ARBA" id="ARBA00030942"/>
    </source>
</evidence>
<evidence type="ECO:0000256" key="16">
    <source>
        <dbReference type="ARBA" id="ARBA00033051"/>
    </source>
</evidence>
<feature type="domain" description="PPIase cyclophilin-type" evidence="18">
    <location>
        <begin position="316"/>
        <end position="464"/>
    </location>
</feature>
<proteinExistence type="inferred from homology"/>
<keyword evidence="9" id="KW-0808">Transferase</keyword>
<dbReference type="CDD" id="cd16663">
    <property type="entry name" value="RING-Ubox_PPIL2"/>
    <property type="match status" value="1"/>
</dbReference>
<comment type="similarity">
    <text evidence="5">Belongs to the cyclophilin-type PPIase family. PPIL2 subfamily.</text>
</comment>
<keyword evidence="13" id="KW-0539">Nucleus</keyword>
<evidence type="ECO:0000313" key="20">
    <source>
        <dbReference type="EMBL" id="CAF9925369.1"/>
    </source>
</evidence>
<dbReference type="GO" id="GO:0061630">
    <property type="term" value="F:ubiquitin protein ligase activity"/>
    <property type="evidence" value="ECO:0007669"/>
    <property type="project" value="UniProtKB-EC"/>
</dbReference>
<evidence type="ECO:0000256" key="7">
    <source>
        <dbReference type="ARBA" id="ARBA00013194"/>
    </source>
</evidence>
<dbReference type="PANTHER" id="PTHR45625:SF1">
    <property type="entry name" value="RING-TYPE E3 UBIQUITIN-PROTEIN LIGASE PPIL2"/>
    <property type="match status" value="1"/>
</dbReference>
<keyword evidence="12 20" id="KW-0413">Isomerase</keyword>
<dbReference type="Gene3D" id="2.40.100.10">
    <property type="entry name" value="Cyclophilin-like"/>
    <property type="match status" value="1"/>
</dbReference>
<dbReference type="InterPro" id="IPR044666">
    <property type="entry name" value="Cyclophilin_A-like"/>
</dbReference>
<comment type="catalytic activity">
    <reaction evidence="2">
        <text>[protein]-peptidylproline (omega=180) = [protein]-peptidylproline (omega=0)</text>
        <dbReference type="Rhea" id="RHEA:16237"/>
        <dbReference type="Rhea" id="RHEA-COMP:10747"/>
        <dbReference type="Rhea" id="RHEA-COMP:10748"/>
        <dbReference type="ChEBI" id="CHEBI:83833"/>
        <dbReference type="ChEBI" id="CHEBI:83834"/>
        <dbReference type="EC" id="5.2.1.8"/>
    </reaction>
</comment>
<dbReference type="CDD" id="cd01923">
    <property type="entry name" value="cyclophilin_RING"/>
    <property type="match status" value="1"/>
</dbReference>
<evidence type="ECO:0000313" key="21">
    <source>
        <dbReference type="Proteomes" id="UP000664534"/>
    </source>
</evidence>
<organism evidence="20 21">
    <name type="scientific">Imshaugia aleurites</name>
    <dbReference type="NCBI Taxonomy" id="172621"/>
    <lineage>
        <taxon>Eukaryota</taxon>
        <taxon>Fungi</taxon>
        <taxon>Dikarya</taxon>
        <taxon>Ascomycota</taxon>
        <taxon>Pezizomycotina</taxon>
        <taxon>Lecanoromycetes</taxon>
        <taxon>OSLEUM clade</taxon>
        <taxon>Lecanoromycetidae</taxon>
        <taxon>Lecanorales</taxon>
        <taxon>Lecanorineae</taxon>
        <taxon>Parmeliaceae</taxon>
        <taxon>Imshaugia</taxon>
    </lineage>
</organism>
<dbReference type="FunFam" id="2.40.100.10:FF:000014">
    <property type="entry name" value="Peptidyl-prolyl cis-trans isomerase cyp65"/>
    <property type="match status" value="1"/>
</dbReference>
<name>A0A8H3FIV0_9LECA</name>
<keyword evidence="21" id="KW-1185">Reference proteome</keyword>
<evidence type="ECO:0000256" key="6">
    <source>
        <dbReference type="ARBA" id="ARBA00012483"/>
    </source>
</evidence>
<dbReference type="OrthoDB" id="407558at2759"/>
<evidence type="ECO:0000256" key="12">
    <source>
        <dbReference type="ARBA" id="ARBA00023235"/>
    </source>
</evidence>
<dbReference type="InterPro" id="IPR003613">
    <property type="entry name" value="Ubox_domain"/>
</dbReference>
<dbReference type="Pfam" id="PF00160">
    <property type="entry name" value="Pro_isomerase"/>
    <property type="match status" value="1"/>
</dbReference>
<dbReference type="InterPro" id="IPR020892">
    <property type="entry name" value="Cyclophilin-type_PPIase_CS"/>
</dbReference>
<dbReference type="InterPro" id="IPR029000">
    <property type="entry name" value="Cyclophilin-like_dom_sf"/>
</dbReference>
<keyword evidence="11" id="KW-0697">Rotamase</keyword>
<evidence type="ECO:0000256" key="2">
    <source>
        <dbReference type="ARBA" id="ARBA00000971"/>
    </source>
</evidence>
<evidence type="ECO:0000256" key="17">
    <source>
        <dbReference type="SAM" id="MobiDB-lite"/>
    </source>
</evidence>
<dbReference type="EC" id="5.2.1.8" evidence="7"/>
<dbReference type="GO" id="GO:0006457">
    <property type="term" value="P:protein folding"/>
    <property type="evidence" value="ECO:0007669"/>
    <property type="project" value="InterPro"/>
</dbReference>
<evidence type="ECO:0000256" key="11">
    <source>
        <dbReference type="ARBA" id="ARBA00023110"/>
    </source>
</evidence>